<organism evidence="1 2">
    <name type="scientific">Homarus americanus</name>
    <name type="common">American lobster</name>
    <dbReference type="NCBI Taxonomy" id="6706"/>
    <lineage>
        <taxon>Eukaryota</taxon>
        <taxon>Metazoa</taxon>
        <taxon>Ecdysozoa</taxon>
        <taxon>Arthropoda</taxon>
        <taxon>Crustacea</taxon>
        <taxon>Multicrustacea</taxon>
        <taxon>Malacostraca</taxon>
        <taxon>Eumalacostraca</taxon>
        <taxon>Eucarida</taxon>
        <taxon>Decapoda</taxon>
        <taxon>Pleocyemata</taxon>
        <taxon>Astacidea</taxon>
        <taxon>Nephropoidea</taxon>
        <taxon>Nephropidae</taxon>
        <taxon>Homarus</taxon>
    </lineage>
</organism>
<reference evidence="1" key="1">
    <citation type="journal article" date="2021" name="Sci. Adv.">
        <title>The American lobster genome reveals insights on longevity, neural, and immune adaptations.</title>
        <authorList>
            <person name="Polinski J.M."/>
            <person name="Zimin A.V."/>
            <person name="Clark K.F."/>
            <person name="Kohn A.B."/>
            <person name="Sadowski N."/>
            <person name="Timp W."/>
            <person name="Ptitsyn A."/>
            <person name="Khanna P."/>
            <person name="Romanova D.Y."/>
            <person name="Williams P."/>
            <person name="Greenwood S.J."/>
            <person name="Moroz L.L."/>
            <person name="Walt D.R."/>
            <person name="Bodnar A.G."/>
        </authorList>
    </citation>
    <scope>NUCLEOTIDE SEQUENCE</scope>
    <source>
        <strain evidence="1">GMGI-L3</strain>
    </source>
</reference>
<gene>
    <name evidence="1" type="ORF">Hamer_G028484</name>
</gene>
<evidence type="ECO:0000313" key="1">
    <source>
        <dbReference type="EMBL" id="KAG7168292.1"/>
    </source>
</evidence>
<dbReference type="EMBL" id="JAHLQT010020081">
    <property type="protein sequence ID" value="KAG7168292.1"/>
    <property type="molecule type" value="Genomic_DNA"/>
</dbReference>
<dbReference type="AlphaFoldDB" id="A0A8J5MYR7"/>
<sequence>MVQNFQCPKKQDFSRRIVLSDETPISNVASFMAERAQLFLSKDPKTWKDDEVFITMRDAINMKVFWYF</sequence>
<accession>A0A8J5MYR7</accession>
<protein>
    <submittedName>
        <fullName evidence="1">Uncharacterized protein</fullName>
    </submittedName>
</protein>
<name>A0A8J5MYR7_HOMAM</name>
<comment type="caution">
    <text evidence="1">The sequence shown here is derived from an EMBL/GenBank/DDBJ whole genome shotgun (WGS) entry which is preliminary data.</text>
</comment>
<feature type="non-terminal residue" evidence="1">
    <location>
        <position position="68"/>
    </location>
</feature>
<proteinExistence type="predicted"/>
<evidence type="ECO:0000313" key="2">
    <source>
        <dbReference type="Proteomes" id="UP000747542"/>
    </source>
</evidence>
<dbReference type="Proteomes" id="UP000747542">
    <property type="component" value="Unassembled WGS sequence"/>
</dbReference>
<keyword evidence="2" id="KW-1185">Reference proteome</keyword>